<evidence type="ECO:0000259" key="4">
    <source>
        <dbReference type="PROSITE" id="PS50109"/>
    </source>
</evidence>
<dbReference type="InterPro" id="IPR013656">
    <property type="entry name" value="PAS_4"/>
</dbReference>
<evidence type="ECO:0000259" key="5">
    <source>
        <dbReference type="PROSITE" id="PS50113"/>
    </source>
</evidence>
<dbReference type="Pfam" id="PF02518">
    <property type="entry name" value="HATPase_c"/>
    <property type="match status" value="1"/>
</dbReference>
<dbReference type="GO" id="GO:0000155">
    <property type="term" value="F:phosphorelay sensor kinase activity"/>
    <property type="evidence" value="ECO:0007669"/>
    <property type="project" value="InterPro"/>
</dbReference>
<dbReference type="InterPro" id="IPR036890">
    <property type="entry name" value="HATPase_C_sf"/>
</dbReference>
<evidence type="ECO:0000256" key="3">
    <source>
        <dbReference type="ARBA" id="ARBA00022553"/>
    </source>
</evidence>
<feature type="domain" description="PAC" evidence="5">
    <location>
        <begin position="445"/>
        <end position="495"/>
    </location>
</feature>
<evidence type="ECO:0000256" key="1">
    <source>
        <dbReference type="ARBA" id="ARBA00000085"/>
    </source>
</evidence>
<organism evidence="6 7">
    <name type="scientific">Botrimarina colliarenosi</name>
    <dbReference type="NCBI Taxonomy" id="2528001"/>
    <lineage>
        <taxon>Bacteria</taxon>
        <taxon>Pseudomonadati</taxon>
        <taxon>Planctomycetota</taxon>
        <taxon>Planctomycetia</taxon>
        <taxon>Pirellulales</taxon>
        <taxon>Lacipirellulaceae</taxon>
        <taxon>Botrimarina</taxon>
    </lineage>
</organism>
<dbReference type="InterPro" id="IPR000700">
    <property type="entry name" value="PAS-assoc_C"/>
</dbReference>
<dbReference type="PANTHER" id="PTHR43065">
    <property type="entry name" value="SENSOR HISTIDINE KINASE"/>
    <property type="match status" value="1"/>
</dbReference>
<dbReference type="InterPro" id="IPR003661">
    <property type="entry name" value="HisK_dim/P_dom"/>
</dbReference>
<dbReference type="Proteomes" id="UP000317421">
    <property type="component" value="Unassembled WGS sequence"/>
</dbReference>
<dbReference type="CDD" id="cd00082">
    <property type="entry name" value="HisKA"/>
    <property type="match status" value="1"/>
</dbReference>
<dbReference type="SUPFAM" id="SSF55874">
    <property type="entry name" value="ATPase domain of HSP90 chaperone/DNA topoisomerase II/histidine kinase"/>
    <property type="match status" value="1"/>
</dbReference>
<dbReference type="SUPFAM" id="SSF55785">
    <property type="entry name" value="PYP-like sensor domain (PAS domain)"/>
    <property type="match status" value="3"/>
</dbReference>
<dbReference type="PROSITE" id="PS50113">
    <property type="entry name" value="PAC"/>
    <property type="match status" value="1"/>
</dbReference>
<evidence type="ECO:0000256" key="2">
    <source>
        <dbReference type="ARBA" id="ARBA00012438"/>
    </source>
</evidence>
<dbReference type="InterPro" id="IPR001610">
    <property type="entry name" value="PAC"/>
</dbReference>
<dbReference type="InterPro" id="IPR036097">
    <property type="entry name" value="HisK_dim/P_sf"/>
</dbReference>
<dbReference type="Gene3D" id="3.30.450.20">
    <property type="entry name" value="PAS domain"/>
    <property type="match status" value="3"/>
</dbReference>
<proteinExistence type="predicted"/>
<dbReference type="PRINTS" id="PR00344">
    <property type="entry name" value="BCTRLSENSOR"/>
</dbReference>
<keyword evidence="7" id="KW-1185">Reference proteome</keyword>
<dbReference type="InterPro" id="IPR003594">
    <property type="entry name" value="HATPase_dom"/>
</dbReference>
<dbReference type="CDD" id="cd00130">
    <property type="entry name" value="PAS"/>
    <property type="match status" value="2"/>
</dbReference>
<evidence type="ECO:0000313" key="7">
    <source>
        <dbReference type="Proteomes" id="UP000317421"/>
    </source>
</evidence>
<dbReference type="NCBIfam" id="TIGR00229">
    <property type="entry name" value="sensory_box"/>
    <property type="match status" value="1"/>
</dbReference>
<evidence type="ECO:0000313" key="6">
    <source>
        <dbReference type="EMBL" id="TWT97999.1"/>
    </source>
</evidence>
<dbReference type="Gene3D" id="1.10.287.130">
    <property type="match status" value="1"/>
</dbReference>
<dbReference type="PROSITE" id="PS50109">
    <property type="entry name" value="HIS_KIN"/>
    <property type="match status" value="1"/>
</dbReference>
<comment type="caution">
    <text evidence="6">The sequence shown here is derived from an EMBL/GenBank/DDBJ whole genome shotgun (WGS) entry which is preliminary data.</text>
</comment>
<dbReference type="SMART" id="SM00387">
    <property type="entry name" value="HATPase_c"/>
    <property type="match status" value="1"/>
</dbReference>
<dbReference type="InterPro" id="IPR035965">
    <property type="entry name" value="PAS-like_dom_sf"/>
</dbReference>
<keyword evidence="3" id="KW-0597">Phosphoprotein</keyword>
<dbReference type="InterPro" id="IPR005467">
    <property type="entry name" value="His_kinase_dom"/>
</dbReference>
<dbReference type="EC" id="2.7.13.3" evidence="2"/>
<gene>
    <name evidence="6" type="ORF">Pla108_21540</name>
</gene>
<sequence length="780" mass="84852">MKPVLMDYIRLPTRSRVAEATRVVFYVLAAGLTAGLMGLGVHAVGAATLAVAVVLATRLLVAAVTRPGDGVENAVVKQGGPVSLGPVSVGDADDKSGHSRFLHAVLDGVDLQIGVLDESGRLIETNQAWDDFAGSMRIADESTVGASFYNVCREGGVYEGESPTRIAGAIRQAAAGQGGRFRADYTVLMSDEARTIEVTVAPLPAGYGGSVIVTQRDRTAEQIAAQKTLHEKQRAITLADALEASQSSLDLALQAADLGLWQWDIPTGYFELSDDWIRKLGVDPIDFTPDLGALRSWLHPDDRKIWTARAAAGLAGDEPFDRQFRLRSIGGEYRWFQVLGRAISYDATGAPECLSGILIDIDARKSTELRHAGMAKIIEESMNEVYVVDSQTLRFVEVNCCARENLGYSLTELQSMTPFDLKQEGERSMISERMASIAEGLAPRLDFESLHVRRDGTTYPCLMTLQKTQLLDRDVYVATGMDVTERRRLETQLAQARRLESIGELAAGVAHEMNTPLQYVGNNIQYLSECSAVIFEIVDAFLKSLDPATPSKQWSVRREEVRQLIKKTGFERIRREAPHAIAECREGVERVLQVVRAMKDFSRPESIDLAPADLNHALRNAAIVTRNRWSMAGELDLELDPTLRQVVCQEGAINQVFVNLIVNAADAIVERLQNDPNGPSGKISARTHSDGEWAVFEIEDNGSGMSAEVQRRAFDPFFSTKEVGKGSGQGLALSHAIVSQNHGGAIQIDSTPGVGTVVRVKLPVAGASNKTSDLFPAIVG</sequence>
<dbReference type="Pfam" id="PF08448">
    <property type="entry name" value="PAS_4"/>
    <property type="match status" value="1"/>
</dbReference>
<dbReference type="OrthoDB" id="260274at2"/>
<dbReference type="EMBL" id="SJPR01000002">
    <property type="protein sequence ID" value="TWT97999.1"/>
    <property type="molecule type" value="Genomic_DNA"/>
</dbReference>
<dbReference type="InterPro" id="IPR004358">
    <property type="entry name" value="Sig_transdc_His_kin-like_C"/>
</dbReference>
<dbReference type="InterPro" id="IPR000014">
    <property type="entry name" value="PAS"/>
</dbReference>
<dbReference type="SMART" id="SM00086">
    <property type="entry name" value="PAC"/>
    <property type="match status" value="2"/>
</dbReference>
<dbReference type="Gene3D" id="3.30.565.10">
    <property type="entry name" value="Histidine kinase-like ATPase, C-terminal domain"/>
    <property type="match status" value="1"/>
</dbReference>
<dbReference type="InterPro" id="IPR013655">
    <property type="entry name" value="PAS_fold_3"/>
</dbReference>
<protein>
    <recommendedName>
        <fullName evidence="2">histidine kinase</fullName>
        <ecNumber evidence="2">2.7.13.3</ecNumber>
    </recommendedName>
</protein>
<reference evidence="6 7" key="1">
    <citation type="submission" date="2019-02" db="EMBL/GenBank/DDBJ databases">
        <title>Deep-cultivation of Planctomycetes and their phenomic and genomic characterization uncovers novel biology.</title>
        <authorList>
            <person name="Wiegand S."/>
            <person name="Jogler M."/>
            <person name="Boedeker C."/>
            <person name="Pinto D."/>
            <person name="Vollmers J."/>
            <person name="Rivas-Marin E."/>
            <person name="Kohn T."/>
            <person name="Peeters S.H."/>
            <person name="Heuer A."/>
            <person name="Rast P."/>
            <person name="Oberbeckmann S."/>
            <person name="Bunk B."/>
            <person name="Jeske O."/>
            <person name="Meyerdierks A."/>
            <person name="Storesund J.E."/>
            <person name="Kallscheuer N."/>
            <person name="Luecker S."/>
            <person name="Lage O.M."/>
            <person name="Pohl T."/>
            <person name="Merkel B.J."/>
            <person name="Hornburger P."/>
            <person name="Mueller R.-W."/>
            <person name="Bruemmer F."/>
            <person name="Labrenz M."/>
            <person name="Spormann A.M."/>
            <person name="Op Den Camp H."/>
            <person name="Overmann J."/>
            <person name="Amann R."/>
            <person name="Jetten M.S.M."/>
            <person name="Mascher T."/>
            <person name="Medema M.H."/>
            <person name="Devos D.P."/>
            <person name="Kaster A.-K."/>
            <person name="Ovreas L."/>
            <person name="Rohde M."/>
            <person name="Galperin M.Y."/>
            <person name="Jogler C."/>
        </authorList>
    </citation>
    <scope>NUCLEOTIDE SEQUENCE [LARGE SCALE GENOMIC DNA]</scope>
    <source>
        <strain evidence="6 7">Pla108</strain>
    </source>
</reference>
<feature type="domain" description="Histidine kinase" evidence="4">
    <location>
        <begin position="508"/>
        <end position="766"/>
    </location>
</feature>
<name>A0A5C6AEG6_9BACT</name>
<dbReference type="AlphaFoldDB" id="A0A5C6AEG6"/>
<dbReference type="Pfam" id="PF13426">
    <property type="entry name" value="PAS_9"/>
    <property type="match status" value="1"/>
</dbReference>
<dbReference type="PANTHER" id="PTHR43065:SF50">
    <property type="entry name" value="HISTIDINE KINASE"/>
    <property type="match status" value="1"/>
</dbReference>
<comment type="catalytic activity">
    <reaction evidence="1">
        <text>ATP + protein L-histidine = ADP + protein N-phospho-L-histidine.</text>
        <dbReference type="EC" id="2.7.13.3"/>
    </reaction>
</comment>
<dbReference type="SUPFAM" id="SSF47384">
    <property type="entry name" value="Homodimeric domain of signal transducing histidine kinase"/>
    <property type="match status" value="1"/>
</dbReference>
<accession>A0A5C6AEG6</accession>
<dbReference type="Pfam" id="PF08447">
    <property type="entry name" value="PAS_3"/>
    <property type="match status" value="1"/>
</dbReference>